<organism evidence="12 13">
    <name type="scientific">Aliiruegeria lutimaris</name>
    <dbReference type="NCBI Taxonomy" id="571298"/>
    <lineage>
        <taxon>Bacteria</taxon>
        <taxon>Pseudomonadati</taxon>
        <taxon>Pseudomonadota</taxon>
        <taxon>Alphaproteobacteria</taxon>
        <taxon>Rhodobacterales</taxon>
        <taxon>Roseobacteraceae</taxon>
        <taxon>Aliiruegeria</taxon>
    </lineage>
</organism>
<dbReference type="InterPro" id="IPR029066">
    <property type="entry name" value="PLP-binding_barrel"/>
</dbReference>
<feature type="domain" description="Orn/DAP/Arg decarboxylase 2 N-terminal" evidence="11">
    <location>
        <begin position="44"/>
        <end position="262"/>
    </location>
</feature>
<dbReference type="RefSeq" id="WP_093155685.1">
    <property type="nucleotide sequence ID" value="NZ_FNEK01000020.1"/>
</dbReference>
<dbReference type="GO" id="GO:0005737">
    <property type="term" value="C:cytoplasm"/>
    <property type="evidence" value="ECO:0007669"/>
    <property type="project" value="TreeGrafter"/>
</dbReference>
<keyword evidence="13" id="KW-1185">Reference proteome</keyword>
<evidence type="ECO:0000256" key="5">
    <source>
        <dbReference type="ARBA" id="ARBA00034115"/>
    </source>
</evidence>
<dbReference type="OrthoDB" id="9802147at2"/>
<evidence type="ECO:0000256" key="8">
    <source>
        <dbReference type="PIRSR" id="PIRSR600183-50"/>
    </source>
</evidence>
<comment type="similarity">
    <text evidence="2 9">Belongs to the Orn/Lys/Arg decarboxylase class-II family.</text>
</comment>
<dbReference type="InterPro" id="IPR022644">
    <property type="entry name" value="De-COase2_N"/>
</dbReference>
<evidence type="ECO:0000313" key="12">
    <source>
        <dbReference type="EMBL" id="SDJ61795.1"/>
    </source>
</evidence>
<accession>A0A1G8V8Z9</accession>
<dbReference type="InterPro" id="IPR009006">
    <property type="entry name" value="Ala_racemase/Decarboxylase_C"/>
</dbReference>
<reference evidence="12 13" key="1">
    <citation type="submission" date="2016-10" db="EMBL/GenBank/DDBJ databases">
        <authorList>
            <person name="de Groot N.N."/>
        </authorList>
    </citation>
    <scope>NUCLEOTIDE SEQUENCE [LARGE SCALE GENOMIC DNA]</scope>
    <source>
        <strain evidence="12 13">DSM 25294</strain>
    </source>
</reference>
<feature type="domain" description="Orn/DAP/Arg decarboxylase 2 C-terminal" evidence="10">
    <location>
        <begin position="263"/>
        <end position="354"/>
    </location>
</feature>
<dbReference type="PANTHER" id="PTHR11482:SF6">
    <property type="entry name" value="ORNITHINE DECARBOXYLASE 1-RELATED"/>
    <property type="match status" value="1"/>
</dbReference>
<keyword evidence="4" id="KW-0456">Lyase</keyword>
<evidence type="ECO:0000256" key="2">
    <source>
        <dbReference type="ARBA" id="ARBA00008872"/>
    </source>
</evidence>
<dbReference type="InterPro" id="IPR022653">
    <property type="entry name" value="De-COase2_pyr-phos_BS"/>
</dbReference>
<dbReference type="GO" id="GO:0033387">
    <property type="term" value="P:putrescine biosynthetic process from arginine, via ornithine"/>
    <property type="evidence" value="ECO:0007669"/>
    <property type="project" value="TreeGrafter"/>
</dbReference>
<gene>
    <name evidence="12" type="ORF">SAMN04488026_102096</name>
</gene>
<dbReference type="InterPro" id="IPR022643">
    <property type="entry name" value="De-COase2_C"/>
</dbReference>
<proteinExistence type="inferred from homology"/>
<evidence type="ECO:0000256" key="6">
    <source>
        <dbReference type="ARBA" id="ARBA00034138"/>
    </source>
</evidence>
<dbReference type="Gene3D" id="2.40.37.10">
    <property type="entry name" value="Lyase, Ornithine Decarboxylase, Chain A, domain 1"/>
    <property type="match status" value="1"/>
</dbReference>
<dbReference type="PRINTS" id="PR01179">
    <property type="entry name" value="ODADCRBXLASE"/>
</dbReference>
<sequence length="384" mass="40779">MGLNKTIWKHPGDYIAAHPSGGPVLFFAPEVLQRTAARFVVGFPGLVSYAVKANPEAAVLQNLSAAGITAFDVASVEEIELLRRVVPGAVLHFNNPVRGQAEIAHAVALGVRSFSVDSHSELAKLVACLPVGSEVSVRFKLPVPGAAYDFGSKFGATADQAGELLRAVASAGLVPSMTFHPGTQCTEAAAWESYIREAAVISKAADVRIARLNVGGGFPAHRRKQAPPDLEAIFERIGQAARAAFGPELPKLLCEPGRGMVAESQSLAARVRAVRDASDVFLDDGVYGGLMEFPQIGITDRFELYDGHGSKRRAPLRTRTVFGPTCDSLDRLPGQLNLPETISEGDVLLFHGMGAYSTATVTRFNGFGHLGLATVRSLGHDSSR</sequence>
<dbReference type="InterPro" id="IPR002433">
    <property type="entry name" value="Orn_de-COase"/>
</dbReference>
<dbReference type="Pfam" id="PF02784">
    <property type="entry name" value="Orn_Arg_deC_N"/>
    <property type="match status" value="1"/>
</dbReference>
<dbReference type="PRINTS" id="PR01182">
    <property type="entry name" value="ORNDCRBXLASE"/>
</dbReference>
<dbReference type="PANTHER" id="PTHR11482">
    <property type="entry name" value="ARGININE/DIAMINOPIMELATE/ORNITHINE DECARBOXYLASE"/>
    <property type="match status" value="1"/>
</dbReference>
<evidence type="ECO:0000259" key="10">
    <source>
        <dbReference type="Pfam" id="PF00278"/>
    </source>
</evidence>
<dbReference type="CDD" id="cd00622">
    <property type="entry name" value="PLPDE_III_ODC"/>
    <property type="match status" value="1"/>
</dbReference>
<comment type="pathway">
    <text evidence="5">Amine and polyamine biosynthesis; putrescine biosynthesis via L-ornithine pathway; putrescine from L-ornithine: step 1/1.</text>
</comment>
<evidence type="ECO:0000256" key="3">
    <source>
        <dbReference type="ARBA" id="ARBA00022898"/>
    </source>
</evidence>
<feature type="modified residue" description="N6-(pyridoxal phosphate)lysine" evidence="8">
    <location>
        <position position="52"/>
    </location>
</feature>
<evidence type="ECO:0000256" key="4">
    <source>
        <dbReference type="ARBA" id="ARBA00023239"/>
    </source>
</evidence>
<keyword evidence="3 8" id="KW-0663">Pyridoxal phosphate</keyword>
<dbReference type="EMBL" id="FNEK01000020">
    <property type="protein sequence ID" value="SDJ61795.1"/>
    <property type="molecule type" value="Genomic_DNA"/>
</dbReference>
<evidence type="ECO:0000256" key="7">
    <source>
        <dbReference type="ARBA" id="ARBA00049127"/>
    </source>
</evidence>
<dbReference type="Proteomes" id="UP000199382">
    <property type="component" value="Unassembled WGS sequence"/>
</dbReference>
<feature type="active site" description="Proton donor" evidence="8">
    <location>
        <position position="326"/>
    </location>
</feature>
<dbReference type="Gene3D" id="3.20.20.10">
    <property type="entry name" value="Alanine racemase"/>
    <property type="match status" value="1"/>
</dbReference>
<evidence type="ECO:0000313" key="13">
    <source>
        <dbReference type="Proteomes" id="UP000199382"/>
    </source>
</evidence>
<dbReference type="SUPFAM" id="SSF51419">
    <property type="entry name" value="PLP-binding barrel"/>
    <property type="match status" value="1"/>
</dbReference>
<dbReference type="PROSITE" id="PS00878">
    <property type="entry name" value="ODR_DC_2_1"/>
    <property type="match status" value="1"/>
</dbReference>
<name>A0A1G8V8Z9_9RHOB</name>
<dbReference type="Pfam" id="PF00278">
    <property type="entry name" value="Orn_DAP_Arg_deC"/>
    <property type="match status" value="1"/>
</dbReference>
<dbReference type="AlphaFoldDB" id="A0A1G8V8Z9"/>
<protein>
    <recommendedName>
        <fullName evidence="6">ornithine decarboxylase</fullName>
        <ecNumber evidence="6">4.1.1.17</ecNumber>
    </recommendedName>
</protein>
<dbReference type="InterPro" id="IPR000183">
    <property type="entry name" value="Orn/DAP/Arg_de-COase"/>
</dbReference>
<evidence type="ECO:0000256" key="9">
    <source>
        <dbReference type="RuleBase" id="RU003737"/>
    </source>
</evidence>
<evidence type="ECO:0000259" key="11">
    <source>
        <dbReference type="Pfam" id="PF02784"/>
    </source>
</evidence>
<evidence type="ECO:0000256" key="1">
    <source>
        <dbReference type="ARBA" id="ARBA00001933"/>
    </source>
</evidence>
<comment type="catalytic activity">
    <reaction evidence="7">
        <text>L-ornithine + H(+) = putrescine + CO2</text>
        <dbReference type="Rhea" id="RHEA:22964"/>
        <dbReference type="ChEBI" id="CHEBI:15378"/>
        <dbReference type="ChEBI" id="CHEBI:16526"/>
        <dbReference type="ChEBI" id="CHEBI:46911"/>
        <dbReference type="ChEBI" id="CHEBI:326268"/>
        <dbReference type="EC" id="4.1.1.17"/>
    </reaction>
</comment>
<comment type="cofactor">
    <cofactor evidence="1 8">
        <name>pyridoxal 5'-phosphate</name>
        <dbReference type="ChEBI" id="CHEBI:597326"/>
    </cofactor>
</comment>
<dbReference type="GO" id="GO:0004586">
    <property type="term" value="F:ornithine decarboxylase activity"/>
    <property type="evidence" value="ECO:0007669"/>
    <property type="project" value="UniProtKB-EC"/>
</dbReference>
<dbReference type="SUPFAM" id="SSF50621">
    <property type="entry name" value="Alanine racemase C-terminal domain-like"/>
    <property type="match status" value="1"/>
</dbReference>
<dbReference type="STRING" id="571298.SAMN04488026_102096"/>
<dbReference type="EC" id="4.1.1.17" evidence="6"/>